<dbReference type="InterPro" id="IPR012867">
    <property type="entry name" value="DUF1648"/>
</dbReference>
<dbReference type="PANTHER" id="PTHR37810">
    <property type="entry name" value="IMMUNITY PROTEIN SDPI"/>
    <property type="match status" value="1"/>
</dbReference>
<sequence>MKLADLKKEWLQVVILAVPFCAVALLWDRLPGWVPIHWNARGEVDGIARKSFGTLLVPVVNVGIALLTGLLPLIDPKLRKHDPEMRASLWRTVRIFRLAITAFMSFVSLVMLAATLKLFKDGANFTYAIYIGMGFLFVVLGNFMTKLRPNYFVGIRTPWTLESKEVWAQTHRVGGRLMMVEGFLMIGLCFIVPPERYAFWVVLPLTLGFALFSILYSYVLYKKLGVVRHASQ</sequence>
<proteinExistence type="predicted"/>
<protein>
    <recommendedName>
        <fullName evidence="2">DUF1648 domain-containing protein</fullName>
    </recommendedName>
</protein>
<dbReference type="STRING" id="320771.Cflav_PD5507"/>
<feature type="transmembrane region" description="Helical" evidence="1">
    <location>
        <begin position="125"/>
        <end position="143"/>
    </location>
</feature>
<keyword evidence="4" id="KW-1185">Reference proteome</keyword>
<dbReference type="PIRSF" id="PIRSF038959">
    <property type="entry name" value="SdpI"/>
    <property type="match status" value="1"/>
</dbReference>
<evidence type="ECO:0000259" key="2">
    <source>
        <dbReference type="Pfam" id="PF07853"/>
    </source>
</evidence>
<dbReference type="InterPro" id="IPR026272">
    <property type="entry name" value="SdpI"/>
</dbReference>
<feature type="transmembrane region" description="Helical" evidence="1">
    <location>
        <begin position="55"/>
        <end position="74"/>
    </location>
</feature>
<dbReference type="GO" id="GO:0009636">
    <property type="term" value="P:response to toxic substance"/>
    <property type="evidence" value="ECO:0007669"/>
    <property type="project" value="TreeGrafter"/>
</dbReference>
<reference evidence="3 4" key="1">
    <citation type="journal article" date="2011" name="J. Bacteriol.">
        <title>Genome sequence of 'Pedosphaera parvula' Ellin514, an aerobic Verrucomicrobial isolate from pasture soil.</title>
        <authorList>
            <person name="Kant R."/>
            <person name="van Passel M.W."/>
            <person name="Sangwan P."/>
            <person name="Palva A."/>
            <person name="Lucas S."/>
            <person name="Copeland A."/>
            <person name="Lapidus A."/>
            <person name="Glavina Del Rio T."/>
            <person name="Dalin E."/>
            <person name="Tice H."/>
            <person name="Bruce D."/>
            <person name="Goodwin L."/>
            <person name="Pitluck S."/>
            <person name="Chertkov O."/>
            <person name="Larimer F.W."/>
            <person name="Land M.L."/>
            <person name="Hauser L."/>
            <person name="Brettin T.S."/>
            <person name="Detter J.C."/>
            <person name="Han S."/>
            <person name="de Vos W.M."/>
            <person name="Janssen P.H."/>
            <person name="Smidt H."/>
        </authorList>
    </citation>
    <scope>NUCLEOTIDE SEQUENCE [LARGE SCALE GENOMIC DNA]</scope>
    <source>
        <strain evidence="3 4">Ellin514</strain>
    </source>
</reference>
<feature type="domain" description="DUF1648" evidence="2">
    <location>
        <begin position="14"/>
        <end position="60"/>
    </location>
</feature>
<keyword evidence="1" id="KW-0472">Membrane</keyword>
<evidence type="ECO:0000313" key="3">
    <source>
        <dbReference type="EMBL" id="EEF62872.1"/>
    </source>
</evidence>
<organism evidence="3 4">
    <name type="scientific">Pedosphaera parvula (strain Ellin514)</name>
    <dbReference type="NCBI Taxonomy" id="320771"/>
    <lineage>
        <taxon>Bacteria</taxon>
        <taxon>Pseudomonadati</taxon>
        <taxon>Verrucomicrobiota</taxon>
        <taxon>Pedosphaerae</taxon>
        <taxon>Pedosphaerales</taxon>
        <taxon>Pedosphaeraceae</taxon>
        <taxon>Pedosphaera</taxon>
    </lineage>
</organism>
<evidence type="ECO:0000256" key="1">
    <source>
        <dbReference type="SAM" id="Phobius"/>
    </source>
</evidence>
<feature type="transmembrane region" description="Helical" evidence="1">
    <location>
        <begin position="173"/>
        <end position="193"/>
    </location>
</feature>
<accession>B9XBI7</accession>
<dbReference type="OrthoDB" id="9808690at2"/>
<feature type="transmembrane region" description="Helical" evidence="1">
    <location>
        <begin position="199"/>
        <end position="221"/>
    </location>
</feature>
<comment type="caution">
    <text evidence="3">The sequence shown here is derived from an EMBL/GenBank/DDBJ whole genome shotgun (WGS) entry which is preliminary data.</text>
</comment>
<dbReference type="Pfam" id="PF07853">
    <property type="entry name" value="DUF1648"/>
    <property type="match status" value="1"/>
</dbReference>
<evidence type="ECO:0000313" key="4">
    <source>
        <dbReference type="Proteomes" id="UP000003688"/>
    </source>
</evidence>
<keyword evidence="1" id="KW-0812">Transmembrane</keyword>
<dbReference type="Proteomes" id="UP000003688">
    <property type="component" value="Unassembled WGS sequence"/>
</dbReference>
<dbReference type="RefSeq" id="WP_007413185.1">
    <property type="nucleotide sequence ID" value="NZ_ABOX02000003.1"/>
</dbReference>
<gene>
    <name evidence="3" type="ORF">Cflav_PD5507</name>
</gene>
<dbReference type="PANTHER" id="PTHR37810:SF5">
    <property type="entry name" value="IMMUNITY PROTEIN SDPI"/>
    <property type="match status" value="1"/>
</dbReference>
<name>B9XBI7_PEDPL</name>
<feature type="transmembrane region" description="Helical" evidence="1">
    <location>
        <begin position="9"/>
        <end position="27"/>
    </location>
</feature>
<dbReference type="Pfam" id="PF13630">
    <property type="entry name" value="SdpI"/>
    <property type="match status" value="1"/>
</dbReference>
<dbReference type="InterPro" id="IPR025962">
    <property type="entry name" value="SdpI/YhfL"/>
</dbReference>
<dbReference type="AlphaFoldDB" id="B9XBI7"/>
<dbReference type="EMBL" id="ABOX02000003">
    <property type="protein sequence ID" value="EEF62872.1"/>
    <property type="molecule type" value="Genomic_DNA"/>
</dbReference>
<keyword evidence="1" id="KW-1133">Transmembrane helix</keyword>
<feature type="transmembrane region" description="Helical" evidence="1">
    <location>
        <begin position="95"/>
        <end position="119"/>
    </location>
</feature>